<dbReference type="InParanoid" id="H2XY52"/>
<evidence type="ECO:0000313" key="8">
    <source>
        <dbReference type="Proteomes" id="UP000008144"/>
    </source>
</evidence>
<reference evidence="8" key="1">
    <citation type="journal article" date="2002" name="Science">
        <title>The draft genome of Ciona intestinalis: insights into chordate and vertebrate origins.</title>
        <authorList>
            <person name="Dehal P."/>
            <person name="Satou Y."/>
            <person name="Campbell R.K."/>
            <person name="Chapman J."/>
            <person name="Degnan B."/>
            <person name="De Tomaso A."/>
            <person name="Davidson B."/>
            <person name="Di Gregorio A."/>
            <person name="Gelpke M."/>
            <person name="Goodstein D.M."/>
            <person name="Harafuji N."/>
            <person name="Hastings K.E."/>
            <person name="Ho I."/>
            <person name="Hotta K."/>
            <person name="Huang W."/>
            <person name="Kawashima T."/>
            <person name="Lemaire P."/>
            <person name="Martinez D."/>
            <person name="Meinertzhagen I.A."/>
            <person name="Necula S."/>
            <person name="Nonaka M."/>
            <person name="Putnam N."/>
            <person name="Rash S."/>
            <person name="Saiga H."/>
            <person name="Satake M."/>
            <person name="Terry A."/>
            <person name="Yamada L."/>
            <person name="Wang H.G."/>
            <person name="Awazu S."/>
            <person name="Azumi K."/>
            <person name="Boore J."/>
            <person name="Branno M."/>
            <person name="Chin-Bow S."/>
            <person name="DeSantis R."/>
            <person name="Doyle S."/>
            <person name="Francino P."/>
            <person name="Keys D.N."/>
            <person name="Haga S."/>
            <person name="Hayashi H."/>
            <person name="Hino K."/>
            <person name="Imai K.S."/>
            <person name="Inaba K."/>
            <person name="Kano S."/>
            <person name="Kobayashi K."/>
            <person name="Kobayashi M."/>
            <person name="Lee B.I."/>
            <person name="Makabe K.W."/>
            <person name="Manohar C."/>
            <person name="Matassi G."/>
            <person name="Medina M."/>
            <person name="Mochizuki Y."/>
            <person name="Mount S."/>
            <person name="Morishita T."/>
            <person name="Miura S."/>
            <person name="Nakayama A."/>
            <person name="Nishizaka S."/>
            <person name="Nomoto H."/>
            <person name="Ohta F."/>
            <person name="Oishi K."/>
            <person name="Rigoutsos I."/>
            <person name="Sano M."/>
            <person name="Sasaki A."/>
            <person name="Sasakura Y."/>
            <person name="Shoguchi E."/>
            <person name="Shin-i T."/>
            <person name="Spagnuolo A."/>
            <person name="Stainier D."/>
            <person name="Suzuki M.M."/>
            <person name="Tassy O."/>
            <person name="Takatori N."/>
            <person name="Tokuoka M."/>
            <person name="Yagi K."/>
            <person name="Yoshizaki F."/>
            <person name="Wada S."/>
            <person name="Zhang C."/>
            <person name="Hyatt P.D."/>
            <person name="Larimer F."/>
            <person name="Detter C."/>
            <person name="Doggett N."/>
            <person name="Glavina T."/>
            <person name="Hawkins T."/>
            <person name="Richardson P."/>
            <person name="Lucas S."/>
            <person name="Kohara Y."/>
            <person name="Levine M."/>
            <person name="Satoh N."/>
            <person name="Rokhsar D.S."/>
        </authorList>
    </citation>
    <scope>NUCLEOTIDE SEQUENCE [LARGE SCALE GENOMIC DNA]</scope>
</reference>
<feature type="domain" description="Major facilitator superfamily (MFS) profile" evidence="6">
    <location>
        <begin position="1"/>
        <end position="393"/>
    </location>
</feature>
<dbReference type="EMBL" id="EAAA01000446">
    <property type="status" value="NOT_ANNOTATED_CDS"/>
    <property type="molecule type" value="Genomic_DNA"/>
</dbReference>
<reference evidence="7" key="2">
    <citation type="journal article" date="2008" name="Genome Biol.">
        <title>Improved genome assembly and evidence-based global gene model set for the chordate Ciona intestinalis: new insight into intron and operon populations.</title>
        <authorList>
            <person name="Satou Y."/>
            <person name="Mineta K."/>
            <person name="Ogasawara M."/>
            <person name="Sasakura Y."/>
            <person name="Shoguchi E."/>
            <person name="Ueno K."/>
            <person name="Yamada L."/>
            <person name="Matsumoto J."/>
            <person name="Wasserscheid J."/>
            <person name="Dewar K."/>
            <person name="Wiley G.B."/>
            <person name="Macmil S.L."/>
            <person name="Roe B.A."/>
            <person name="Zeller R.W."/>
            <person name="Hastings K.E."/>
            <person name="Lemaire P."/>
            <person name="Lindquist E."/>
            <person name="Endo T."/>
            <person name="Hotta K."/>
            <person name="Inaba K."/>
        </authorList>
    </citation>
    <scope>NUCLEOTIDE SEQUENCE [LARGE SCALE GENOMIC DNA]</scope>
    <source>
        <strain evidence="7">wild type</strain>
    </source>
</reference>
<dbReference type="STRING" id="7719.ENSCINP00000034586"/>
<feature type="transmembrane region" description="Helical" evidence="5">
    <location>
        <begin position="46"/>
        <end position="64"/>
    </location>
</feature>
<feature type="transmembrane region" description="Helical" evidence="5">
    <location>
        <begin position="14"/>
        <end position="34"/>
    </location>
</feature>
<keyword evidence="8" id="KW-1185">Reference proteome</keyword>
<evidence type="ECO:0000256" key="1">
    <source>
        <dbReference type="ARBA" id="ARBA00004141"/>
    </source>
</evidence>
<dbReference type="GeneTree" id="ENSGT00940000167022"/>
<dbReference type="PROSITE" id="PS50850">
    <property type="entry name" value="MFS"/>
    <property type="match status" value="1"/>
</dbReference>
<dbReference type="Pfam" id="PF07690">
    <property type="entry name" value="MFS_1"/>
    <property type="match status" value="1"/>
</dbReference>
<feature type="transmembrane region" description="Helical" evidence="5">
    <location>
        <begin position="341"/>
        <end position="363"/>
    </location>
</feature>
<feature type="transmembrane region" description="Helical" evidence="5">
    <location>
        <begin position="70"/>
        <end position="92"/>
    </location>
</feature>
<evidence type="ECO:0000259" key="6">
    <source>
        <dbReference type="PROSITE" id="PS50850"/>
    </source>
</evidence>
<feature type="transmembrane region" description="Helical" evidence="5">
    <location>
        <begin position="280"/>
        <end position="299"/>
    </location>
</feature>
<dbReference type="InterPro" id="IPR005829">
    <property type="entry name" value="Sugar_transporter_CS"/>
</dbReference>
<dbReference type="SUPFAM" id="SSF103473">
    <property type="entry name" value="MFS general substrate transporter"/>
    <property type="match status" value="1"/>
</dbReference>
<keyword evidence="4 5" id="KW-0472">Membrane</keyword>
<reference evidence="7" key="4">
    <citation type="submission" date="2025-09" db="UniProtKB">
        <authorList>
            <consortium name="Ensembl"/>
        </authorList>
    </citation>
    <scope>IDENTIFICATION</scope>
</reference>
<dbReference type="AlphaFoldDB" id="H2XY52"/>
<reference evidence="7" key="3">
    <citation type="submission" date="2025-08" db="UniProtKB">
        <authorList>
            <consortium name="Ensembl"/>
        </authorList>
    </citation>
    <scope>IDENTIFICATION</scope>
</reference>
<comment type="subcellular location">
    <subcellularLocation>
        <location evidence="1">Membrane</location>
        <topology evidence="1">Multi-pass membrane protein</topology>
    </subcellularLocation>
</comment>
<feature type="transmembrane region" description="Helical" evidence="5">
    <location>
        <begin position="252"/>
        <end position="273"/>
    </location>
</feature>
<dbReference type="Proteomes" id="UP000008144">
    <property type="component" value="Chromosome 10"/>
</dbReference>
<dbReference type="GO" id="GO:0022857">
    <property type="term" value="F:transmembrane transporter activity"/>
    <property type="evidence" value="ECO:0007669"/>
    <property type="project" value="InterPro"/>
</dbReference>
<accession>H2XY52</accession>
<dbReference type="InterPro" id="IPR011701">
    <property type="entry name" value="MFS"/>
</dbReference>
<dbReference type="PANTHER" id="PTHR24064">
    <property type="entry name" value="SOLUTE CARRIER FAMILY 22 MEMBER"/>
    <property type="match status" value="1"/>
</dbReference>
<dbReference type="Ensembl" id="ENSCINT00000034174.1">
    <property type="protein sequence ID" value="ENSCINP00000034586.1"/>
    <property type="gene ID" value="ENSCING00000016853.2"/>
</dbReference>
<feature type="transmembrane region" description="Helical" evidence="5">
    <location>
        <begin position="305"/>
        <end position="329"/>
    </location>
</feature>
<dbReference type="InterPro" id="IPR036259">
    <property type="entry name" value="MFS_trans_sf"/>
</dbReference>
<feature type="transmembrane region" description="Helical" evidence="5">
    <location>
        <begin position="104"/>
        <end position="125"/>
    </location>
</feature>
<sequence length="420" mass="46810">SISTEFSLVCGNAWLSPLITSAQMLGFMVGSLAGGTLSDRLGRRPVFLTSILLEATSLLVVSLSSTLATVYVSMFVMGVGMIVRGVTGMVIINEIVPNRHRRAVGILAMVSESLSGTLVPLVALLLSDWRWISLASSVSLFVVSFPVFIFVYETLKWLHQTNNPGEIEKVLTKIGRINDFKNQLQETNQLTTKDTSNQTKSYNYLDLVKVDFIRRRIIILSYAWFVATIGLYTYMAFYGLTFNANHLGGNRYINSFLTAVVEFPSHIICYLVVRKYGCRCSFIFSAIVTVICMVAVPLMQQVDVWASVACAMLGKLFTTVGYTVLFIFTGDLFPTMMRTQAYGACSFMARFGSILVPYILFLGSTVHQSLPYVIMATVSLFAVVAMFFLPETKGLHLPETLEEAQVSMYRAKRQQKLRKQ</sequence>
<dbReference type="GO" id="GO:0016020">
    <property type="term" value="C:membrane"/>
    <property type="evidence" value="ECO:0007669"/>
    <property type="project" value="UniProtKB-SubCell"/>
</dbReference>
<evidence type="ECO:0000256" key="2">
    <source>
        <dbReference type="ARBA" id="ARBA00022692"/>
    </source>
</evidence>
<organism evidence="7 8">
    <name type="scientific">Ciona intestinalis</name>
    <name type="common">Transparent sea squirt</name>
    <name type="synonym">Ascidia intestinalis</name>
    <dbReference type="NCBI Taxonomy" id="7719"/>
    <lineage>
        <taxon>Eukaryota</taxon>
        <taxon>Metazoa</taxon>
        <taxon>Chordata</taxon>
        <taxon>Tunicata</taxon>
        <taxon>Ascidiacea</taxon>
        <taxon>Phlebobranchia</taxon>
        <taxon>Cionidae</taxon>
        <taxon>Ciona</taxon>
    </lineage>
</organism>
<name>H2XY52_CIOIN</name>
<evidence type="ECO:0000256" key="5">
    <source>
        <dbReference type="SAM" id="Phobius"/>
    </source>
</evidence>
<feature type="transmembrane region" description="Helical" evidence="5">
    <location>
        <begin position="217"/>
        <end position="240"/>
    </location>
</feature>
<feature type="transmembrane region" description="Helical" evidence="5">
    <location>
        <begin position="131"/>
        <end position="152"/>
    </location>
</feature>
<evidence type="ECO:0000256" key="3">
    <source>
        <dbReference type="ARBA" id="ARBA00022989"/>
    </source>
</evidence>
<keyword evidence="3 5" id="KW-1133">Transmembrane helix</keyword>
<keyword evidence="2 5" id="KW-0812">Transmembrane</keyword>
<evidence type="ECO:0000256" key="4">
    <source>
        <dbReference type="ARBA" id="ARBA00023136"/>
    </source>
</evidence>
<protein>
    <recommendedName>
        <fullName evidence="6">Major facilitator superfamily (MFS) profile domain-containing protein</fullName>
    </recommendedName>
</protein>
<dbReference type="InterPro" id="IPR020846">
    <property type="entry name" value="MFS_dom"/>
</dbReference>
<dbReference type="PROSITE" id="PS00216">
    <property type="entry name" value="SUGAR_TRANSPORT_1"/>
    <property type="match status" value="1"/>
</dbReference>
<feature type="transmembrane region" description="Helical" evidence="5">
    <location>
        <begin position="369"/>
        <end position="389"/>
    </location>
</feature>
<dbReference type="OMA" id="FIRRRIC"/>
<proteinExistence type="predicted"/>
<evidence type="ECO:0000313" key="7">
    <source>
        <dbReference type="Ensembl" id="ENSCINP00000034586.1"/>
    </source>
</evidence>
<dbReference type="Gene3D" id="1.20.1250.20">
    <property type="entry name" value="MFS general substrate transporter like domains"/>
    <property type="match status" value="1"/>
</dbReference>